<feature type="domain" description="Acyl-CoA dehydrogenase/oxidase C-terminal" evidence="7">
    <location>
        <begin position="238"/>
        <end position="380"/>
    </location>
</feature>
<evidence type="ECO:0000256" key="3">
    <source>
        <dbReference type="ARBA" id="ARBA00022630"/>
    </source>
</evidence>
<evidence type="ECO:0000259" key="8">
    <source>
        <dbReference type="Pfam" id="PF02770"/>
    </source>
</evidence>
<feature type="domain" description="Acyl-CoA oxidase/dehydrogenase middle" evidence="8">
    <location>
        <begin position="126"/>
        <end position="220"/>
    </location>
</feature>
<dbReference type="InterPro" id="IPR009100">
    <property type="entry name" value="AcylCoA_DH/oxidase_NM_dom_sf"/>
</dbReference>
<keyword evidence="11" id="KW-1185">Reference proteome</keyword>
<evidence type="ECO:0000256" key="2">
    <source>
        <dbReference type="ARBA" id="ARBA00009347"/>
    </source>
</evidence>
<feature type="domain" description="Acyl-CoA dehydrogenase/oxidase N-terminal" evidence="9">
    <location>
        <begin position="6"/>
        <end position="119"/>
    </location>
</feature>
<comment type="cofactor">
    <cofactor evidence="1 6">
        <name>FAD</name>
        <dbReference type="ChEBI" id="CHEBI:57692"/>
    </cofactor>
</comment>
<name>A0A250KUP7_9GAMM</name>
<evidence type="ECO:0000256" key="5">
    <source>
        <dbReference type="ARBA" id="ARBA00023002"/>
    </source>
</evidence>
<dbReference type="Pfam" id="PF02771">
    <property type="entry name" value="Acyl-CoA_dh_N"/>
    <property type="match status" value="1"/>
</dbReference>
<proteinExistence type="inferred from homology"/>
<organism evidence="10 11">
    <name type="scientific">Methylocaldum marinum</name>
    <dbReference type="NCBI Taxonomy" id="1432792"/>
    <lineage>
        <taxon>Bacteria</taxon>
        <taxon>Pseudomonadati</taxon>
        <taxon>Pseudomonadota</taxon>
        <taxon>Gammaproteobacteria</taxon>
        <taxon>Methylococcales</taxon>
        <taxon>Methylococcaceae</taxon>
        <taxon>Methylocaldum</taxon>
    </lineage>
</organism>
<evidence type="ECO:0000256" key="6">
    <source>
        <dbReference type="RuleBase" id="RU362125"/>
    </source>
</evidence>
<evidence type="ECO:0000256" key="4">
    <source>
        <dbReference type="ARBA" id="ARBA00022827"/>
    </source>
</evidence>
<evidence type="ECO:0000256" key="1">
    <source>
        <dbReference type="ARBA" id="ARBA00001974"/>
    </source>
</evidence>
<dbReference type="GO" id="GO:0003995">
    <property type="term" value="F:acyl-CoA dehydrogenase activity"/>
    <property type="evidence" value="ECO:0007669"/>
    <property type="project" value="InterPro"/>
</dbReference>
<dbReference type="RefSeq" id="WP_119629097.1">
    <property type="nucleotide sequence ID" value="NZ_AP017928.1"/>
</dbReference>
<dbReference type="SUPFAM" id="SSF56645">
    <property type="entry name" value="Acyl-CoA dehydrogenase NM domain-like"/>
    <property type="match status" value="1"/>
</dbReference>
<dbReference type="InterPro" id="IPR037069">
    <property type="entry name" value="AcylCoA_DH/ox_N_sf"/>
</dbReference>
<dbReference type="InterPro" id="IPR006089">
    <property type="entry name" value="Acyl-CoA_DH_CS"/>
</dbReference>
<dbReference type="PROSITE" id="PS00072">
    <property type="entry name" value="ACYL_COA_DH_1"/>
    <property type="match status" value="1"/>
</dbReference>
<dbReference type="InterPro" id="IPR046373">
    <property type="entry name" value="Acyl-CoA_Oxase/DH_mid-dom_sf"/>
</dbReference>
<dbReference type="Proteomes" id="UP000266313">
    <property type="component" value="Chromosome"/>
</dbReference>
<dbReference type="Gene3D" id="2.40.110.10">
    <property type="entry name" value="Butyryl-CoA Dehydrogenase, subunit A, domain 2"/>
    <property type="match status" value="1"/>
</dbReference>
<dbReference type="PANTHER" id="PTHR43884">
    <property type="entry name" value="ACYL-COA DEHYDROGENASE"/>
    <property type="match status" value="1"/>
</dbReference>
<dbReference type="FunFam" id="2.40.110.10:FF:000002">
    <property type="entry name" value="Acyl-CoA dehydrogenase fadE12"/>
    <property type="match status" value="1"/>
</dbReference>
<sequence>MDFSISEEQKALRDRIIKFAQQELNEDVVTRDREQIFSRELWQKCAEFGIQGLPADKTYGGSGVDALTCAMGLEAFGYGCRDGGLVFSICAHILACIAPISKHGTEEQKQRYLPGLCDGRLIGMHAITEPGAGSDPFSMQTRAERDGNGWRINGTKAFVSNGPIGDLAIVFAMTDLQKGFHGGATAFIIEKGTPGFSHGKRFEKLGLHTAQVSELVLDNVYVPKNAVLGTVGGSTSIFATAMDWERIVLVASHVGTMERLLETSVAYARKRSQFGQAIGKFQAISHKIADMKVQLEAARLLAYCAAWRLDHARTAALDAAITKLFVSESLVGSALDTVQIHGGYGFMAEYEVERALRDAVGSTIYSGTSEMQRNIIARWLGLG</sequence>
<dbReference type="SUPFAM" id="SSF47203">
    <property type="entry name" value="Acyl-CoA dehydrogenase C-terminal domain-like"/>
    <property type="match status" value="1"/>
</dbReference>
<dbReference type="Pfam" id="PF02770">
    <property type="entry name" value="Acyl-CoA_dh_M"/>
    <property type="match status" value="1"/>
</dbReference>
<keyword evidence="5 6" id="KW-0560">Oxidoreductase</keyword>
<dbReference type="FunFam" id="1.20.140.10:FF:000001">
    <property type="entry name" value="Acyl-CoA dehydrogenase"/>
    <property type="match status" value="1"/>
</dbReference>
<dbReference type="PANTHER" id="PTHR43884:SF12">
    <property type="entry name" value="ISOVALERYL-COA DEHYDROGENASE, MITOCHONDRIAL-RELATED"/>
    <property type="match status" value="1"/>
</dbReference>
<keyword evidence="3 6" id="KW-0285">Flavoprotein</keyword>
<evidence type="ECO:0000313" key="11">
    <source>
        <dbReference type="Proteomes" id="UP000266313"/>
    </source>
</evidence>
<evidence type="ECO:0000313" key="10">
    <source>
        <dbReference type="EMBL" id="BBA33499.1"/>
    </source>
</evidence>
<dbReference type="KEGG" id="mmai:sS8_1540"/>
<protein>
    <submittedName>
        <fullName evidence="10">Acyl-CoA dehydrogenase</fullName>
    </submittedName>
</protein>
<reference evidence="10 11" key="1">
    <citation type="submission" date="2016-12" db="EMBL/GenBank/DDBJ databases">
        <title>Genome sequencing of Methylocaldum marinum.</title>
        <authorList>
            <person name="Takeuchi M."/>
            <person name="Kamagata Y."/>
            <person name="Hiraoka S."/>
            <person name="Oshima K."/>
            <person name="Hattori M."/>
            <person name="Iwasaki W."/>
        </authorList>
    </citation>
    <scope>NUCLEOTIDE SEQUENCE [LARGE SCALE GENOMIC DNA]</scope>
    <source>
        <strain evidence="10 11">S8</strain>
    </source>
</reference>
<dbReference type="Gene3D" id="1.10.540.10">
    <property type="entry name" value="Acyl-CoA dehydrogenase/oxidase, N-terminal domain"/>
    <property type="match status" value="1"/>
</dbReference>
<comment type="similarity">
    <text evidence="2 6">Belongs to the acyl-CoA dehydrogenase family.</text>
</comment>
<accession>A0A250KUP7</accession>
<gene>
    <name evidence="10" type="ORF">sS8_1540</name>
</gene>
<dbReference type="Pfam" id="PF00441">
    <property type="entry name" value="Acyl-CoA_dh_1"/>
    <property type="match status" value="1"/>
</dbReference>
<dbReference type="InterPro" id="IPR006091">
    <property type="entry name" value="Acyl-CoA_Oxase/DH_mid-dom"/>
</dbReference>
<dbReference type="GO" id="GO:0050660">
    <property type="term" value="F:flavin adenine dinucleotide binding"/>
    <property type="evidence" value="ECO:0007669"/>
    <property type="project" value="InterPro"/>
</dbReference>
<dbReference type="EMBL" id="AP017928">
    <property type="protein sequence ID" value="BBA33499.1"/>
    <property type="molecule type" value="Genomic_DNA"/>
</dbReference>
<dbReference type="PROSITE" id="PS00073">
    <property type="entry name" value="ACYL_COA_DH_2"/>
    <property type="match status" value="1"/>
</dbReference>
<evidence type="ECO:0000259" key="9">
    <source>
        <dbReference type="Pfam" id="PF02771"/>
    </source>
</evidence>
<dbReference type="InterPro" id="IPR036250">
    <property type="entry name" value="AcylCo_DH-like_C"/>
</dbReference>
<dbReference type="AlphaFoldDB" id="A0A250KUP7"/>
<dbReference type="InterPro" id="IPR009075">
    <property type="entry name" value="AcylCo_DH/oxidase_C"/>
</dbReference>
<keyword evidence="4 6" id="KW-0274">FAD</keyword>
<dbReference type="Gene3D" id="1.20.140.10">
    <property type="entry name" value="Butyryl-CoA Dehydrogenase, subunit A, domain 3"/>
    <property type="match status" value="1"/>
</dbReference>
<dbReference type="InterPro" id="IPR013786">
    <property type="entry name" value="AcylCoA_DH/ox_N"/>
</dbReference>
<dbReference type="OrthoDB" id="9769473at2"/>
<evidence type="ECO:0000259" key="7">
    <source>
        <dbReference type="Pfam" id="PF00441"/>
    </source>
</evidence>